<name>A0ACB8G5Q6_9SAUR</name>
<protein>
    <submittedName>
        <fullName evidence="1">Uncharacterized protein</fullName>
    </submittedName>
</protein>
<gene>
    <name evidence="1" type="ORF">K3G42_029858</name>
</gene>
<reference evidence="1" key="1">
    <citation type="submission" date="2021-08" db="EMBL/GenBank/DDBJ databases">
        <title>The first chromosome-level gecko genome reveals the dynamic sex chromosomes of Neotropical dwarf geckos (Sphaerodactylidae: Sphaerodactylus).</title>
        <authorList>
            <person name="Pinto B.J."/>
            <person name="Keating S.E."/>
            <person name="Gamble T."/>
        </authorList>
    </citation>
    <scope>NUCLEOTIDE SEQUENCE</scope>
    <source>
        <strain evidence="1">TG3544</strain>
    </source>
</reference>
<proteinExistence type="predicted"/>
<sequence length="118" mass="14068">MKKQKSPINFYIKIILCFTYIPDVHITHAHSMMSPIFSFVVLLPLLALYCGTGSWRYSMGHQIRWTFMRPAKCYDDKAYTFFVCLFSHKYFFIDCKTRSFHPISVKSDLYIEWKTKSI</sequence>
<organism evidence="1 2">
    <name type="scientific">Sphaerodactylus townsendi</name>
    <dbReference type="NCBI Taxonomy" id="933632"/>
    <lineage>
        <taxon>Eukaryota</taxon>
        <taxon>Metazoa</taxon>
        <taxon>Chordata</taxon>
        <taxon>Craniata</taxon>
        <taxon>Vertebrata</taxon>
        <taxon>Euteleostomi</taxon>
        <taxon>Lepidosauria</taxon>
        <taxon>Squamata</taxon>
        <taxon>Bifurcata</taxon>
        <taxon>Gekkota</taxon>
        <taxon>Sphaerodactylidae</taxon>
        <taxon>Sphaerodactylus</taxon>
    </lineage>
</organism>
<dbReference type="Proteomes" id="UP000827872">
    <property type="component" value="Linkage Group LG02"/>
</dbReference>
<comment type="caution">
    <text evidence="1">The sequence shown here is derived from an EMBL/GenBank/DDBJ whole genome shotgun (WGS) entry which is preliminary data.</text>
</comment>
<dbReference type="EMBL" id="CM037615">
    <property type="protein sequence ID" value="KAH8014539.1"/>
    <property type="molecule type" value="Genomic_DNA"/>
</dbReference>
<accession>A0ACB8G5Q6</accession>
<evidence type="ECO:0000313" key="2">
    <source>
        <dbReference type="Proteomes" id="UP000827872"/>
    </source>
</evidence>
<keyword evidence="2" id="KW-1185">Reference proteome</keyword>
<evidence type="ECO:0000313" key="1">
    <source>
        <dbReference type="EMBL" id="KAH8014539.1"/>
    </source>
</evidence>